<accession>A0ABW5SYB8</accession>
<dbReference type="InterPro" id="IPR016024">
    <property type="entry name" value="ARM-type_fold"/>
</dbReference>
<dbReference type="Gene3D" id="1.20.120.20">
    <property type="entry name" value="Apolipoprotein"/>
    <property type="match status" value="2"/>
</dbReference>
<keyword evidence="1" id="KW-0812">Transmembrane</keyword>
<dbReference type="PANTHER" id="PTHR37813:SF1">
    <property type="entry name" value="FELS-2 PROPHAGE PROTEIN"/>
    <property type="match status" value="1"/>
</dbReference>
<dbReference type="SUPFAM" id="SSF48371">
    <property type="entry name" value="ARM repeat"/>
    <property type="match status" value="1"/>
</dbReference>
<name>A0ABW5SYB8_9BACI</name>
<protein>
    <recommendedName>
        <fullName evidence="4">Phage tail tape measure protein</fullName>
    </recommendedName>
</protein>
<evidence type="ECO:0000313" key="3">
    <source>
        <dbReference type="Proteomes" id="UP001597520"/>
    </source>
</evidence>
<keyword evidence="3" id="KW-1185">Reference proteome</keyword>
<sequence length="753" mass="80528">MATLSEMSVKIGADTSGFEKGMQNAAKKMDSVGKGMRNVGGAMTKWVSGPMAGATAGLGALVGKTAQAGDEAAKNARKVGVSTEAYQEYQYALGQAGMSSEDTDKALGRLNQRMGQAAAGNEKYADALTGVGVNMEDVKNGSISTDEAMMQSLETLSGMENEQERAAAATELFGTKMAREMMPALEAGAGGIEDARKKAQELGIVIGDEAAQKSEAFNDKMEDLGARMKGLGQEIGSKLIPIIMDQLIPAFENNILPMFEKVGNKIVDVVDWFTNLSPQMQGVAAAGAALAAALGPMLVVLGSIVSAVTKITPLFTALGTVMGTVSAPVLAVVAAVAALAAGLVYLWNTNDDFREALISAWEKIKQVGMTVFNTVKDFLLQTWEQIQSETKAVWDSIKSAVQTVMDAISNIIETVWSYIQTQWDKYGEYILDAAKSIWDLIKTTIENAITIVSNIIQTVMNLISGDWETAWQNIKTIGQTLWDQIKAVVETAIDIVKNVIQATMKAIKNIIQSIWNAVKGVIQSVLNRIKNLISNAWNGISSTISSILNGVKSTISSIWNGIKNTISTVVNNIRSTISDIFNSLSDVVTSAMDNVSGAVKTGINNAYETITGIVSKFFDAGKNIVTSIADGIKSAMGKVTGAMEDMVSKARDFLPFSPAKEGPLKDLNKLNFGGPISDSILKDKRVIQNAMNSALTVNEPKMNLGSTSTPLEKKRSTKGADIRLNQTINGIQPGDVQRETQRALRRLATDFNV</sequence>
<organism evidence="2 3">
    <name type="scientific">Salibacterium lacus</name>
    <dbReference type="NCBI Taxonomy" id="1898109"/>
    <lineage>
        <taxon>Bacteria</taxon>
        <taxon>Bacillati</taxon>
        <taxon>Bacillota</taxon>
        <taxon>Bacilli</taxon>
        <taxon>Bacillales</taxon>
        <taxon>Bacillaceae</taxon>
    </lineage>
</organism>
<dbReference type="PANTHER" id="PTHR37813">
    <property type="entry name" value="FELS-2 PROPHAGE PROTEIN"/>
    <property type="match status" value="1"/>
</dbReference>
<reference evidence="3" key="1">
    <citation type="journal article" date="2019" name="Int. J. Syst. Evol. Microbiol.">
        <title>The Global Catalogue of Microorganisms (GCM) 10K type strain sequencing project: providing services to taxonomists for standard genome sequencing and annotation.</title>
        <authorList>
            <consortium name="The Broad Institute Genomics Platform"/>
            <consortium name="The Broad Institute Genome Sequencing Center for Infectious Disease"/>
            <person name="Wu L."/>
            <person name="Ma J."/>
        </authorList>
    </citation>
    <scope>NUCLEOTIDE SEQUENCE [LARGE SCALE GENOMIC DNA]</scope>
    <source>
        <strain evidence="3">KCTC 33792</strain>
    </source>
</reference>
<evidence type="ECO:0000256" key="1">
    <source>
        <dbReference type="SAM" id="Phobius"/>
    </source>
</evidence>
<comment type="caution">
    <text evidence="2">The sequence shown here is derived from an EMBL/GenBank/DDBJ whole genome shotgun (WGS) entry which is preliminary data.</text>
</comment>
<evidence type="ECO:0008006" key="4">
    <source>
        <dbReference type="Google" id="ProtNLM"/>
    </source>
</evidence>
<keyword evidence="1" id="KW-0472">Membrane</keyword>
<keyword evidence="1" id="KW-1133">Transmembrane helix</keyword>
<feature type="transmembrane region" description="Helical" evidence="1">
    <location>
        <begin position="325"/>
        <end position="347"/>
    </location>
</feature>
<dbReference type="EMBL" id="JBHUML010000002">
    <property type="protein sequence ID" value="MFD2704087.1"/>
    <property type="molecule type" value="Genomic_DNA"/>
</dbReference>
<dbReference type="Proteomes" id="UP001597520">
    <property type="component" value="Unassembled WGS sequence"/>
</dbReference>
<feature type="transmembrane region" description="Helical" evidence="1">
    <location>
        <begin position="283"/>
        <end position="305"/>
    </location>
</feature>
<evidence type="ECO:0000313" key="2">
    <source>
        <dbReference type="EMBL" id="MFD2704087.1"/>
    </source>
</evidence>
<gene>
    <name evidence="2" type="ORF">ACFSUB_01300</name>
</gene>
<proteinExistence type="predicted"/>
<dbReference type="RefSeq" id="WP_380711383.1">
    <property type="nucleotide sequence ID" value="NZ_JBHUML010000002.1"/>
</dbReference>